<dbReference type="InterPro" id="IPR027619">
    <property type="entry name" value="C-S_lyase_PatB-like"/>
</dbReference>
<dbReference type="SUPFAM" id="SSF53383">
    <property type="entry name" value="PLP-dependent transferases"/>
    <property type="match status" value="1"/>
</dbReference>
<sequence>MGVDIEKKAFGFDEPLDRSRLNTVKWEFERERLGDDGILSFGTADMDFRSPPKVLAALQGVVASGHLGYPHKSASYYDAIVGFYSRRFGWRIAPEWIRFDVGVYASMGALIDQLTVPGDEVIYQTPVHKVFREVVEYAGRVPVTVPLVQVSGQYQMDFTALRRAITDKTKMLLLCNPHNPVGRSWTHDELRQVSEICSERGVIVVSDEVYCGLIFPGKTFVPFGSVSPEASRNSITLFSASKSFNLTGLKHSIVITENPAFRAAFERALKKGDLQYGGSVFGQVASEVALRDCDDWSSELMKYVAENLVYLKEFVSASMPLVTVNSPEATYLAWLDFSNYKISPEQLQSLMEQEARVILTHGYTMGEGGSGHVRLNLATQRVVLESGLRRIAQALQAWQHNSRTSVVNPDN</sequence>
<protein>
    <recommendedName>
        <fullName evidence="2">cysteine-S-conjugate beta-lyase</fullName>
        <ecNumber evidence="2">4.4.1.13</ecNumber>
    </recommendedName>
</protein>
<accession>A0A4R3VGK4</accession>
<gene>
    <name evidence="7" type="ORF">EV686_101296</name>
</gene>
<organism evidence="7 8">
    <name type="scientific">Paracandidimonas soli</name>
    <dbReference type="NCBI Taxonomy" id="1917182"/>
    <lineage>
        <taxon>Bacteria</taxon>
        <taxon>Pseudomonadati</taxon>
        <taxon>Pseudomonadota</taxon>
        <taxon>Betaproteobacteria</taxon>
        <taxon>Burkholderiales</taxon>
        <taxon>Alcaligenaceae</taxon>
        <taxon>Paracandidimonas</taxon>
    </lineage>
</organism>
<keyword evidence="4 7" id="KW-0456">Lyase</keyword>
<evidence type="ECO:0000256" key="5">
    <source>
        <dbReference type="ARBA" id="ARBA00037974"/>
    </source>
</evidence>
<name>A0A4R3VGK4_9BURK</name>
<keyword evidence="3" id="KW-0663">Pyridoxal phosphate</keyword>
<evidence type="ECO:0000256" key="2">
    <source>
        <dbReference type="ARBA" id="ARBA00012224"/>
    </source>
</evidence>
<reference evidence="7 8" key="1">
    <citation type="submission" date="2019-03" db="EMBL/GenBank/DDBJ databases">
        <title>Genomic Encyclopedia of Type Strains, Phase IV (KMG-IV): sequencing the most valuable type-strain genomes for metagenomic binning, comparative biology and taxonomic classification.</title>
        <authorList>
            <person name="Goeker M."/>
        </authorList>
    </citation>
    <scope>NUCLEOTIDE SEQUENCE [LARGE SCALE GENOMIC DNA]</scope>
    <source>
        <strain evidence="7 8">DSM 100048</strain>
    </source>
</reference>
<dbReference type="CDD" id="cd00609">
    <property type="entry name" value="AAT_like"/>
    <property type="match status" value="1"/>
</dbReference>
<comment type="caution">
    <text evidence="7">The sequence shown here is derived from an EMBL/GenBank/DDBJ whole genome shotgun (WGS) entry which is preliminary data.</text>
</comment>
<evidence type="ECO:0000256" key="3">
    <source>
        <dbReference type="ARBA" id="ARBA00022898"/>
    </source>
</evidence>
<dbReference type="EMBL" id="SMBX01000001">
    <property type="protein sequence ID" value="TCV02839.1"/>
    <property type="molecule type" value="Genomic_DNA"/>
</dbReference>
<dbReference type="AlphaFoldDB" id="A0A4R3VGK4"/>
<evidence type="ECO:0000313" key="7">
    <source>
        <dbReference type="EMBL" id="TCV02839.1"/>
    </source>
</evidence>
<dbReference type="Proteomes" id="UP000294692">
    <property type="component" value="Unassembled WGS sequence"/>
</dbReference>
<feature type="domain" description="Aminotransferase class I/classII large" evidence="6">
    <location>
        <begin position="40"/>
        <end position="390"/>
    </location>
</feature>
<dbReference type="GO" id="GO:0047804">
    <property type="term" value="F:cysteine-S-conjugate beta-lyase activity"/>
    <property type="evidence" value="ECO:0007669"/>
    <property type="project" value="UniProtKB-EC"/>
</dbReference>
<comment type="cofactor">
    <cofactor evidence="1">
        <name>pyridoxal 5'-phosphate</name>
        <dbReference type="ChEBI" id="CHEBI:597326"/>
    </cofactor>
</comment>
<dbReference type="NCBIfam" id="TIGR04350">
    <property type="entry name" value="C_S_lyase_PatB"/>
    <property type="match status" value="1"/>
</dbReference>
<evidence type="ECO:0000256" key="1">
    <source>
        <dbReference type="ARBA" id="ARBA00001933"/>
    </source>
</evidence>
<dbReference type="InterPro" id="IPR051798">
    <property type="entry name" value="Class-II_PLP-Dep_Aminotrans"/>
</dbReference>
<keyword evidence="8" id="KW-1185">Reference proteome</keyword>
<dbReference type="EC" id="4.4.1.13" evidence="2"/>
<dbReference type="InterPro" id="IPR004839">
    <property type="entry name" value="Aminotransferase_I/II_large"/>
</dbReference>
<comment type="similarity">
    <text evidence="5">Belongs to the class-II pyridoxal-phosphate-dependent aminotransferase family. MalY/PatB cystathionine beta-lyase subfamily.</text>
</comment>
<evidence type="ECO:0000256" key="4">
    <source>
        <dbReference type="ARBA" id="ARBA00023239"/>
    </source>
</evidence>
<dbReference type="OrthoDB" id="9763453at2"/>
<dbReference type="Gene3D" id="3.40.640.10">
    <property type="entry name" value="Type I PLP-dependent aspartate aminotransferase-like (Major domain)"/>
    <property type="match status" value="1"/>
</dbReference>
<dbReference type="InterPro" id="IPR015424">
    <property type="entry name" value="PyrdxlP-dep_Trfase"/>
</dbReference>
<proteinExistence type="inferred from homology"/>
<evidence type="ECO:0000313" key="8">
    <source>
        <dbReference type="Proteomes" id="UP000294692"/>
    </source>
</evidence>
<dbReference type="Pfam" id="PF00155">
    <property type="entry name" value="Aminotran_1_2"/>
    <property type="match status" value="1"/>
</dbReference>
<dbReference type="InterPro" id="IPR015421">
    <property type="entry name" value="PyrdxlP-dep_Trfase_major"/>
</dbReference>
<dbReference type="GO" id="GO:0030170">
    <property type="term" value="F:pyridoxal phosphate binding"/>
    <property type="evidence" value="ECO:0007669"/>
    <property type="project" value="InterPro"/>
</dbReference>
<evidence type="ECO:0000259" key="6">
    <source>
        <dbReference type="Pfam" id="PF00155"/>
    </source>
</evidence>
<dbReference type="PANTHER" id="PTHR43525:SF1">
    <property type="entry name" value="PROTEIN MALY"/>
    <property type="match status" value="1"/>
</dbReference>
<dbReference type="PANTHER" id="PTHR43525">
    <property type="entry name" value="PROTEIN MALY"/>
    <property type="match status" value="1"/>
</dbReference>
<dbReference type="Gene3D" id="3.90.1150.10">
    <property type="entry name" value="Aspartate Aminotransferase, domain 1"/>
    <property type="match status" value="1"/>
</dbReference>
<dbReference type="RefSeq" id="WP_132472744.1">
    <property type="nucleotide sequence ID" value="NZ_JBHRVM010000001.1"/>
</dbReference>
<dbReference type="InterPro" id="IPR015422">
    <property type="entry name" value="PyrdxlP-dep_Trfase_small"/>
</dbReference>